<sequence length="71" mass="8307">MKMRIGLKDTTKFRVMLIEKGYSQRGFSKEIGTSGAYLNQIINCRKHPSPKVARKIVEKLQLEFYDLFIIQ</sequence>
<evidence type="ECO:0000313" key="3">
    <source>
        <dbReference type="Proteomes" id="UP000319280"/>
    </source>
</evidence>
<dbReference type="EMBL" id="VJMZ01000001">
    <property type="protein sequence ID" value="TRM10682.1"/>
    <property type="molecule type" value="Genomic_DNA"/>
</dbReference>
<dbReference type="Gene3D" id="1.10.260.40">
    <property type="entry name" value="lambda repressor-like DNA-binding domains"/>
    <property type="match status" value="1"/>
</dbReference>
<organism evidence="2 3">
    <name type="scientific">Lentibacillus cibarius</name>
    <dbReference type="NCBI Taxonomy" id="2583219"/>
    <lineage>
        <taxon>Bacteria</taxon>
        <taxon>Bacillati</taxon>
        <taxon>Bacillota</taxon>
        <taxon>Bacilli</taxon>
        <taxon>Bacillales</taxon>
        <taxon>Bacillaceae</taxon>
        <taxon>Lentibacillus</taxon>
    </lineage>
</organism>
<dbReference type="Proteomes" id="UP000319280">
    <property type="component" value="Unassembled WGS sequence"/>
</dbReference>
<dbReference type="PROSITE" id="PS50943">
    <property type="entry name" value="HTH_CROC1"/>
    <property type="match status" value="1"/>
</dbReference>
<dbReference type="AlphaFoldDB" id="A0A549YFL6"/>
<dbReference type="InterPro" id="IPR010982">
    <property type="entry name" value="Lambda_DNA-bd_dom_sf"/>
</dbReference>
<dbReference type="CDD" id="cd00093">
    <property type="entry name" value="HTH_XRE"/>
    <property type="match status" value="1"/>
</dbReference>
<protein>
    <submittedName>
        <fullName evidence="2">Helix-turn-helix transcriptional regulator</fullName>
    </submittedName>
</protein>
<comment type="caution">
    <text evidence="2">The sequence shown here is derived from an EMBL/GenBank/DDBJ whole genome shotgun (WGS) entry which is preliminary data.</text>
</comment>
<dbReference type="GO" id="GO:0003677">
    <property type="term" value="F:DNA binding"/>
    <property type="evidence" value="ECO:0007669"/>
    <property type="project" value="InterPro"/>
</dbReference>
<evidence type="ECO:0000259" key="1">
    <source>
        <dbReference type="PROSITE" id="PS50943"/>
    </source>
</evidence>
<keyword evidence="3" id="KW-1185">Reference proteome</keyword>
<evidence type="ECO:0000313" key="2">
    <source>
        <dbReference type="EMBL" id="TRM10682.1"/>
    </source>
</evidence>
<accession>A0A549YFL6</accession>
<gene>
    <name evidence="2" type="ORF">FH966_02525</name>
</gene>
<dbReference type="Pfam" id="PF01381">
    <property type="entry name" value="HTH_3"/>
    <property type="match status" value="1"/>
</dbReference>
<name>A0A549YFL6_9BACI</name>
<feature type="domain" description="HTH cro/C1-type" evidence="1">
    <location>
        <begin position="19"/>
        <end position="67"/>
    </location>
</feature>
<dbReference type="InterPro" id="IPR001387">
    <property type="entry name" value="Cro/C1-type_HTH"/>
</dbReference>
<proteinExistence type="predicted"/>
<dbReference type="SUPFAM" id="SSF47413">
    <property type="entry name" value="lambda repressor-like DNA-binding domains"/>
    <property type="match status" value="1"/>
</dbReference>
<reference evidence="2 3" key="1">
    <citation type="submission" date="2019-07" db="EMBL/GenBank/DDBJ databases">
        <title>Genomic analysis of Lentibacillus sp. NKC851-2.</title>
        <authorList>
            <person name="Oh Y.J."/>
        </authorList>
    </citation>
    <scope>NUCLEOTIDE SEQUENCE [LARGE SCALE GENOMIC DNA]</scope>
    <source>
        <strain evidence="2 3">NKC851-2</strain>
    </source>
</reference>
<dbReference type="SMART" id="SM00530">
    <property type="entry name" value="HTH_XRE"/>
    <property type="match status" value="1"/>
</dbReference>